<dbReference type="GO" id="GO:0004386">
    <property type="term" value="F:helicase activity"/>
    <property type="evidence" value="ECO:0007669"/>
    <property type="project" value="UniProtKB-KW"/>
</dbReference>
<reference evidence="1" key="2">
    <citation type="journal article" date="2023" name="BMC Genomics">
        <title>Pest status, molecular evolution, and epigenetic factors derived from the genome assembly of Frankliniella fusca, a thysanopteran phytovirus vector.</title>
        <authorList>
            <person name="Catto M.A."/>
            <person name="Labadie P.E."/>
            <person name="Jacobson A.L."/>
            <person name="Kennedy G.G."/>
            <person name="Srinivasan R."/>
            <person name="Hunt B.G."/>
        </authorList>
    </citation>
    <scope>NUCLEOTIDE SEQUENCE</scope>
    <source>
        <strain evidence="1">PL_HMW_Pooled</strain>
    </source>
</reference>
<dbReference type="PANTHER" id="PTHR47642">
    <property type="entry name" value="ATP-DEPENDENT DNA HELICASE"/>
    <property type="match status" value="1"/>
</dbReference>
<accession>A0AAE1L999</accession>
<dbReference type="EMBL" id="JAHWGI010000238">
    <property type="protein sequence ID" value="KAK3911163.1"/>
    <property type="molecule type" value="Genomic_DNA"/>
</dbReference>
<keyword evidence="1" id="KW-0547">Nucleotide-binding</keyword>
<dbReference type="InterPro" id="IPR027417">
    <property type="entry name" value="P-loop_NTPase"/>
</dbReference>
<dbReference type="Proteomes" id="UP001219518">
    <property type="component" value="Unassembled WGS sequence"/>
</dbReference>
<keyword evidence="1" id="KW-0378">Hydrolase</keyword>
<feature type="non-terminal residue" evidence="1">
    <location>
        <position position="204"/>
    </location>
</feature>
<dbReference type="SUPFAM" id="SSF52540">
    <property type="entry name" value="P-loop containing nucleoside triphosphate hydrolases"/>
    <property type="match status" value="1"/>
</dbReference>
<comment type="caution">
    <text evidence="1">The sequence shown here is derived from an EMBL/GenBank/DDBJ whole genome shotgun (WGS) entry which is preliminary data.</text>
</comment>
<dbReference type="AlphaFoldDB" id="A0AAE1L999"/>
<sequence length="204" mass="23102">ENNSYTKSKNFHQIQVLYLSQKFLQSTIAKKQKWEQLMLPVALKKRLLTERGLVNGAVGTLVDIVYLPNKKPPHDTPALMICKFDNYKGPYPYLGNDTALKLVPIPAISKSWTSLNDGKCTRVQFPVQIAYAMTIHRCQGLTLFHIDKGETKEVAPGATFVGISRAKSLDGIMLDLKKPIFQPYWLRKIVHSGIITEANQEYVR</sequence>
<dbReference type="InterPro" id="IPR051055">
    <property type="entry name" value="PIF1_helicase"/>
</dbReference>
<keyword evidence="1" id="KW-0067">ATP-binding</keyword>
<dbReference type="PANTHER" id="PTHR47642:SF5">
    <property type="entry name" value="ATP-DEPENDENT DNA HELICASE"/>
    <property type="match status" value="1"/>
</dbReference>
<keyword evidence="1" id="KW-0347">Helicase</keyword>
<protein>
    <submittedName>
        <fullName evidence="1">ATP-dependent DNA helicase PIF5</fullName>
    </submittedName>
</protein>
<gene>
    <name evidence="1" type="ORF">KUF71_020865</name>
</gene>
<reference evidence="1" key="1">
    <citation type="submission" date="2021-07" db="EMBL/GenBank/DDBJ databases">
        <authorList>
            <person name="Catto M.A."/>
            <person name="Jacobson A."/>
            <person name="Kennedy G."/>
            <person name="Labadie P."/>
            <person name="Hunt B.G."/>
            <person name="Srinivasan R."/>
        </authorList>
    </citation>
    <scope>NUCLEOTIDE SEQUENCE</scope>
    <source>
        <strain evidence="1">PL_HMW_Pooled</strain>
        <tissue evidence="1">Head</tissue>
    </source>
</reference>
<name>A0AAE1L999_9NEOP</name>
<evidence type="ECO:0000313" key="1">
    <source>
        <dbReference type="EMBL" id="KAK3911163.1"/>
    </source>
</evidence>
<evidence type="ECO:0000313" key="2">
    <source>
        <dbReference type="Proteomes" id="UP001219518"/>
    </source>
</evidence>
<keyword evidence="2" id="KW-1185">Reference proteome</keyword>
<proteinExistence type="predicted"/>
<organism evidence="1 2">
    <name type="scientific">Frankliniella fusca</name>
    <dbReference type="NCBI Taxonomy" id="407009"/>
    <lineage>
        <taxon>Eukaryota</taxon>
        <taxon>Metazoa</taxon>
        <taxon>Ecdysozoa</taxon>
        <taxon>Arthropoda</taxon>
        <taxon>Hexapoda</taxon>
        <taxon>Insecta</taxon>
        <taxon>Pterygota</taxon>
        <taxon>Neoptera</taxon>
        <taxon>Paraneoptera</taxon>
        <taxon>Thysanoptera</taxon>
        <taxon>Terebrantia</taxon>
        <taxon>Thripoidea</taxon>
        <taxon>Thripidae</taxon>
        <taxon>Frankliniella</taxon>
    </lineage>
</organism>